<dbReference type="EMBL" id="LAZR01009239">
    <property type="protein sequence ID" value="KKM73821.1"/>
    <property type="molecule type" value="Genomic_DNA"/>
</dbReference>
<feature type="non-terminal residue" evidence="1">
    <location>
        <position position="1"/>
    </location>
</feature>
<organism evidence="1">
    <name type="scientific">marine sediment metagenome</name>
    <dbReference type="NCBI Taxonomy" id="412755"/>
    <lineage>
        <taxon>unclassified sequences</taxon>
        <taxon>metagenomes</taxon>
        <taxon>ecological metagenomes</taxon>
    </lineage>
</organism>
<accession>A0A0F9KGH0</accession>
<evidence type="ECO:0000313" key="1">
    <source>
        <dbReference type="EMBL" id="KKM73821.1"/>
    </source>
</evidence>
<sequence>SNVYVQPSWMNDEDAIKISKGKLDVDKIEAPENLTPYSKPIQEKEQGKVEIRFDDSKIRKDLVELRNDFFNKIQELQTFEQKLATELYNFKSQKVEINEDELISKVLQKMPPTSITSTPTSIDEESIISKVLARVPSGGNKVYEVAPLVKITKDFLEEAKNKVLKDIETLGNDAKRLLKYLETKQQGIKVPEIITKCYLLKEGGSQRTKVSNASKELRSIEVEKVDTAGFHRGILKERIKFYLENHGATDQEIENIYNHILMEMLQ</sequence>
<proteinExistence type="predicted"/>
<gene>
    <name evidence="1" type="ORF">LCGC14_1406510</name>
</gene>
<dbReference type="AlphaFoldDB" id="A0A0F9KGH0"/>
<protein>
    <submittedName>
        <fullName evidence="1">Uncharacterized protein</fullName>
    </submittedName>
</protein>
<name>A0A0F9KGH0_9ZZZZ</name>
<reference evidence="1" key="1">
    <citation type="journal article" date="2015" name="Nature">
        <title>Complex archaea that bridge the gap between prokaryotes and eukaryotes.</title>
        <authorList>
            <person name="Spang A."/>
            <person name="Saw J.H."/>
            <person name="Jorgensen S.L."/>
            <person name="Zaremba-Niedzwiedzka K."/>
            <person name="Martijn J."/>
            <person name="Lind A.E."/>
            <person name="van Eijk R."/>
            <person name="Schleper C."/>
            <person name="Guy L."/>
            <person name="Ettema T.J."/>
        </authorList>
    </citation>
    <scope>NUCLEOTIDE SEQUENCE</scope>
</reference>
<comment type="caution">
    <text evidence="1">The sequence shown here is derived from an EMBL/GenBank/DDBJ whole genome shotgun (WGS) entry which is preliminary data.</text>
</comment>